<dbReference type="InterPro" id="IPR001851">
    <property type="entry name" value="ABC_transp_permease"/>
</dbReference>
<evidence type="ECO:0000313" key="11">
    <source>
        <dbReference type="EMBL" id="AAS63639.1"/>
    </source>
</evidence>
<dbReference type="KEGG" id="ypk:y3344"/>
<comment type="subcellular location">
    <subcellularLocation>
        <location evidence="1">Cell inner membrane</location>
        <topology evidence="1">Multi-pass membrane protein</topology>
    </subcellularLocation>
</comment>
<evidence type="ECO:0000256" key="7">
    <source>
        <dbReference type="ARBA" id="ARBA00022989"/>
    </source>
</evidence>
<keyword evidence="3" id="KW-0813">Transport</keyword>
<evidence type="ECO:0000256" key="4">
    <source>
        <dbReference type="ARBA" id="ARBA00022475"/>
    </source>
</evidence>
<dbReference type="PIR" id="AE0117">
    <property type="entry name" value="AE0117"/>
</dbReference>
<dbReference type="GO" id="GO:0005886">
    <property type="term" value="C:plasma membrane"/>
    <property type="evidence" value="ECO:0007669"/>
    <property type="project" value="UniProtKB-SubCell"/>
</dbReference>
<proteinExistence type="inferred from homology"/>
<dbReference type="CDD" id="cd06579">
    <property type="entry name" value="TM_PBP1_transp_AraH_like"/>
    <property type="match status" value="1"/>
</dbReference>
<feature type="transmembrane region" description="Helical" evidence="9">
    <location>
        <begin position="182"/>
        <end position="204"/>
    </location>
</feature>
<dbReference type="Proteomes" id="UP000002490">
    <property type="component" value="Chromosome"/>
</dbReference>
<keyword evidence="5" id="KW-0997">Cell inner membrane</keyword>
<comment type="similarity">
    <text evidence="2">Belongs to the binding-protein-dependent transport system permease family. AraH/RbsC subfamily.</text>
</comment>
<reference evidence="10 13" key="1">
    <citation type="journal article" date="2002" name="J. Bacteriol.">
        <title>Genome sequence of Yersinia pestis KIM.</title>
        <authorList>
            <person name="Deng W."/>
            <person name="Burland V."/>
            <person name="Plunkett G.III."/>
            <person name="Boutin A."/>
            <person name="Mayhew G.F."/>
            <person name="Liss P."/>
            <person name="Perna N.T."/>
            <person name="Rose D.J."/>
            <person name="Mau B."/>
            <person name="Zhou S."/>
            <person name="Schwartz D.C."/>
            <person name="Fetherston J.D."/>
            <person name="Lindler L.E."/>
            <person name="Brubaker R.R."/>
            <person name="Plana G.V."/>
            <person name="Straley S.C."/>
            <person name="McDonough K.A."/>
            <person name="Nilles M.L."/>
            <person name="Matson J.S."/>
            <person name="Blattner F.R."/>
            <person name="Perry R.D."/>
        </authorList>
    </citation>
    <scope>NUCLEOTIDE SEQUENCE [LARGE SCALE GENOMIC DNA]</scope>
    <source>
        <strain evidence="10">KIM</strain>
        <strain evidence="13">KIM10+ / Biovar Mediaevalis</strain>
    </source>
</reference>
<name>A0A3G5L0E1_YERPE</name>
<evidence type="ECO:0000256" key="1">
    <source>
        <dbReference type="ARBA" id="ARBA00004429"/>
    </source>
</evidence>
<dbReference type="EMBL" id="AE017042">
    <property type="protein sequence ID" value="AAS63639.1"/>
    <property type="molecule type" value="Genomic_DNA"/>
</dbReference>
<reference evidence="12" key="3">
    <citation type="journal article" date="2004" name="DNA Res.">
        <title>Complete genome sequence of Yersinia pestis strain 91001, an isolate avirulent to humans.</title>
        <authorList>
            <person name="Song Y."/>
            <person name="Tong Z."/>
            <person name="Wang J."/>
            <person name="Wang L."/>
            <person name="Guo Z."/>
            <person name="Han Y."/>
            <person name="Zhang J."/>
            <person name="Pei D."/>
            <person name="Zhou D."/>
            <person name="Qin H."/>
            <person name="Pang X."/>
            <person name="Han Y."/>
            <person name="Zhai J."/>
            <person name="Li M."/>
            <person name="Cui B."/>
            <person name="Qi Z."/>
            <person name="Jin L."/>
            <person name="Dai R."/>
            <person name="Chen F."/>
            <person name="Li S."/>
            <person name="Ye C."/>
            <person name="Du Z."/>
            <person name="Lin W."/>
            <person name="Wang J."/>
            <person name="Yu J."/>
            <person name="Yang H."/>
            <person name="Wang J."/>
            <person name="Huang P."/>
            <person name="Yang R."/>
        </authorList>
    </citation>
    <scope>NUCLEOTIDE SEQUENCE [LARGE SCALE GENOMIC DNA]</scope>
    <source>
        <strain evidence="12">91001 / Biovar Mediaevalis</strain>
    </source>
</reference>
<protein>
    <submittedName>
        <fullName evidence="10">Permease of ABC transporter</fullName>
    </submittedName>
    <submittedName>
        <fullName evidence="11">Sugar transport system permeaseprotein</fullName>
    </submittedName>
</protein>
<dbReference type="Proteomes" id="UP000001019">
    <property type="component" value="Chromosome"/>
</dbReference>
<evidence type="ECO:0000256" key="6">
    <source>
        <dbReference type="ARBA" id="ARBA00022692"/>
    </source>
</evidence>
<evidence type="ECO:0000313" key="12">
    <source>
        <dbReference type="Proteomes" id="UP000001019"/>
    </source>
</evidence>
<keyword evidence="11" id="KW-0762">Sugar transport</keyword>
<feature type="transmembrane region" description="Helical" evidence="9">
    <location>
        <begin position="142"/>
        <end position="162"/>
    </location>
</feature>
<feature type="transmembrane region" description="Helical" evidence="9">
    <location>
        <begin position="34"/>
        <end position="55"/>
    </location>
</feature>
<evidence type="ECO:0000313" key="10">
    <source>
        <dbReference type="EMBL" id="AAM86894.1"/>
    </source>
</evidence>
<dbReference type="KEGG" id="ypm:YP_3484"/>
<sequence length="339" mass="35879">MTSRQYYIKDKVMGSIVKEVDDVRQVSLMKRTALFLLDNSTTVVFIVMLIAAGFFSDRFYSGDNITNVLRQSVPLGLAALGMLFVILTGGIDLSIGSIMAFVSVLVGLLIPEFGLWPALIAGVGIATLMGAFSGFLVTWFNIAPFIATLAMMTIARGVALIISKGQPVFIDNDAFVNFGTGYFLGIPLPVYVFLGFAIICQLVYKNSVFGRLVVSIGSNETATRFAGIRVNNYKLAVYAISAFACGAAGIISATRTGVGSPVLSIGFELDVIAAVVVGGASLAGGHGNVVNTIIGVFILSIISNLMNLMNISGYNQQVVKGVIIIIAVMVQSLKSRSKA</sequence>
<dbReference type="EMBL" id="AE009952">
    <property type="protein sequence ID" value="AAM86894.1"/>
    <property type="molecule type" value="Genomic_DNA"/>
</dbReference>
<evidence type="ECO:0000256" key="2">
    <source>
        <dbReference type="ARBA" id="ARBA00007942"/>
    </source>
</evidence>
<dbReference type="PANTHER" id="PTHR32196">
    <property type="entry name" value="ABC TRANSPORTER PERMEASE PROTEIN YPHD-RELATED-RELATED"/>
    <property type="match status" value="1"/>
</dbReference>
<reference evidence="11" key="4">
    <citation type="submission" date="2016-05" db="EMBL/GenBank/DDBJ databases">
        <title>Reannotation of Yersinia pestis strain 91001 based on omics data.</title>
        <authorList>
            <person name="Yiqing M."/>
        </authorList>
    </citation>
    <scope>NUCLEOTIDE SEQUENCE</scope>
    <source>
        <strain evidence="11">91001</strain>
    </source>
</reference>
<dbReference type="PANTHER" id="PTHR32196:SF21">
    <property type="entry name" value="ABC TRANSPORTER PERMEASE PROTEIN YPHD-RELATED"/>
    <property type="match status" value="1"/>
</dbReference>
<evidence type="ECO:0000256" key="3">
    <source>
        <dbReference type="ARBA" id="ARBA00022448"/>
    </source>
</evidence>
<feature type="transmembrane region" description="Helical" evidence="9">
    <location>
        <begin position="235"/>
        <end position="253"/>
    </location>
</feature>
<evidence type="ECO:0000256" key="9">
    <source>
        <dbReference type="SAM" id="Phobius"/>
    </source>
</evidence>
<evidence type="ECO:0000256" key="5">
    <source>
        <dbReference type="ARBA" id="ARBA00022519"/>
    </source>
</evidence>
<feature type="transmembrane region" description="Helical" evidence="9">
    <location>
        <begin position="265"/>
        <end position="283"/>
    </location>
</feature>
<dbReference type="Pfam" id="PF02653">
    <property type="entry name" value="BPD_transp_2"/>
    <property type="match status" value="1"/>
</dbReference>
<organism evidence="11 12">
    <name type="scientific">Yersinia pestis</name>
    <dbReference type="NCBI Taxonomy" id="632"/>
    <lineage>
        <taxon>Bacteria</taxon>
        <taxon>Pseudomonadati</taxon>
        <taxon>Pseudomonadota</taxon>
        <taxon>Gammaproteobacteria</taxon>
        <taxon>Enterobacterales</taxon>
        <taxon>Yersiniaceae</taxon>
        <taxon>Yersinia</taxon>
    </lineage>
</organism>
<evidence type="ECO:0000313" key="13">
    <source>
        <dbReference type="Proteomes" id="UP000002490"/>
    </source>
</evidence>
<keyword evidence="7 9" id="KW-1133">Transmembrane helix</keyword>
<accession>A0A3G5L0E1</accession>
<dbReference type="AlphaFoldDB" id="A0A3G5L0E1"/>
<dbReference type="OrthoDB" id="8843934at2"/>
<keyword evidence="4" id="KW-1003">Cell membrane</keyword>
<gene>
    <name evidence="11" type="primary">araH13</name>
    <name evidence="10" type="ordered locus">y3344</name>
    <name evidence="11" type="ordered locus">YP_3484</name>
</gene>
<keyword evidence="8 9" id="KW-0472">Membrane</keyword>
<evidence type="ECO:0000256" key="8">
    <source>
        <dbReference type="ARBA" id="ARBA00023136"/>
    </source>
</evidence>
<dbReference type="GO" id="GO:0022857">
    <property type="term" value="F:transmembrane transporter activity"/>
    <property type="evidence" value="ECO:0007669"/>
    <property type="project" value="InterPro"/>
</dbReference>
<reference evidence="11" key="2">
    <citation type="submission" date="2003-04" db="EMBL/GenBank/DDBJ databases">
        <authorList>
            <person name="Song Y."/>
            <person name="Tong Z."/>
            <person name="Wang L."/>
            <person name="Han Y."/>
            <person name="Zhang J."/>
            <person name="Pei D."/>
            <person name="Wang J."/>
            <person name="Zhou D."/>
            <person name="Han Y."/>
            <person name="Pang X."/>
            <person name="Zhai J."/>
            <person name="Chen F."/>
            <person name="Qin H."/>
            <person name="Wang J."/>
            <person name="Li S."/>
            <person name="Guo Z."/>
            <person name="Ye C."/>
            <person name="Du Z."/>
            <person name="Lin W."/>
            <person name="Wang J."/>
            <person name="Yu J."/>
            <person name="Yang H."/>
            <person name="Wang J."/>
            <person name="Huang P."/>
            <person name="Yang R."/>
        </authorList>
    </citation>
    <scope>NUCLEOTIDE SEQUENCE</scope>
    <source>
        <strain evidence="11">91001</strain>
    </source>
</reference>
<feature type="transmembrane region" description="Helical" evidence="9">
    <location>
        <begin position="115"/>
        <end position="136"/>
    </location>
</feature>
<dbReference type="OMA" id="LYRPVYY"/>
<feature type="transmembrane region" description="Helical" evidence="9">
    <location>
        <begin position="75"/>
        <end position="108"/>
    </location>
</feature>
<feature type="transmembrane region" description="Helical" evidence="9">
    <location>
        <begin position="289"/>
        <end position="306"/>
    </location>
</feature>
<keyword evidence="6 9" id="KW-0812">Transmembrane</keyword>